<keyword evidence="2" id="KW-1185">Reference proteome</keyword>
<organism evidence="1 2">
    <name type="scientific">Xenoophorus captivus</name>
    <dbReference type="NCBI Taxonomy" id="1517983"/>
    <lineage>
        <taxon>Eukaryota</taxon>
        <taxon>Metazoa</taxon>
        <taxon>Chordata</taxon>
        <taxon>Craniata</taxon>
        <taxon>Vertebrata</taxon>
        <taxon>Euteleostomi</taxon>
        <taxon>Actinopterygii</taxon>
        <taxon>Neopterygii</taxon>
        <taxon>Teleostei</taxon>
        <taxon>Neoteleostei</taxon>
        <taxon>Acanthomorphata</taxon>
        <taxon>Ovalentaria</taxon>
        <taxon>Atherinomorphae</taxon>
        <taxon>Cyprinodontiformes</taxon>
        <taxon>Goodeidae</taxon>
        <taxon>Xenoophorus</taxon>
    </lineage>
</organism>
<name>A0ABV0QDA4_9TELE</name>
<dbReference type="Proteomes" id="UP001434883">
    <property type="component" value="Unassembled WGS sequence"/>
</dbReference>
<gene>
    <name evidence="1" type="ORF">XENOCAPTIV_013729</name>
</gene>
<sequence>MNYIPVCSALSTSKEESRFYLLNNKIMISAGHNSGSCVHAKVPLSCFFGFFLDTIVYIFLEPNCIQVSTIRLKRSPSDKRIFQAELKFAAVQVVAEPNAFFGKVLQKRHCPQ</sequence>
<reference evidence="1 2" key="1">
    <citation type="submission" date="2021-06" db="EMBL/GenBank/DDBJ databases">
        <authorList>
            <person name="Palmer J.M."/>
        </authorList>
    </citation>
    <scope>NUCLEOTIDE SEQUENCE [LARGE SCALE GENOMIC DNA]</scope>
    <source>
        <strain evidence="1 2">XC_2019</strain>
        <tissue evidence="1">Muscle</tissue>
    </source>
</reference>
<dbReference type="EMBL" id="JAHRIN010008688">
    <property type="protein sequence ID" value="MEQ2193785.1"/>
    <property type="molecule type" value="Genomic_DNA"/>
</dbReference>
<protein>
    <submittedName>
        <fullName evidence="1">Uncharacterized protein</fullName>
    </submittedName>
</protein>
<proteinExistence type="predicted"/>
<comment type="caution">
    <text evidence="1">The sequence shown here is derived from an EMBL/GenBank/DDBJ whole genome shotgun (WGS) entry which is preliminary data.</text>
</comment>
<evidence type="ECO:0000313" key="1">
    <source>
        <dbReference type="EMBL" id="MEQ2193785.1"/>
    </source>
</evidence>
<evidence type="ECO:0000313" key="2">
    <source>
        <dbReference type="Proteomes" id="UP001434883"/>
    </source>
</evidence>
<accession>A0ABV0QDA4</accession>